<name>A0ABY2GXL3_9HYPO</name>
<feature type="compositionally biased region" description="Basic and acidic residues" evidence="1">
    <location>
        <begin position="93"/>
        <end position="105"/>
    </location>
</feature>
<dbReference type="RefSeq" id="XP_073556498.1">
    <property type="nucleotide sequence ID" value="XM_073705119.1"/>
</dbReference>
<evidence type="ECO:0000313" key="3">
    <source>
        <dbReference type="Proteomes" id="UP001642720"/>
    </source>
</evidence>
<accession>A0ABY2GXL3</accession>
<dbReference type="Proteomes" id="UP001642720">
    <property type="component" value="Unassembled WGS sequence"/>
</dbReference>
<comment type="caution">
    <text evidence="2">The sequence shown here is derived from an EMBL/GenBank/DDBJ whole genome shotgun (WGS) entry which is preliminary data.</text>
</comment>
<proteinExistence type="predicted"/>
<feature type="compositionally biased region" description="Basic and acidic residues" evidence="1">
    <location>
        <begin position="13"/>
        <end position="30"/>
    </location>
</feature>
<feature type="region of interest" description="Disordered" evidence="1">
    <location>
        <begin position="1"/>
        <end position="56"/>
    </location>
</feature>
<evidence type="ECO:0000313" key="2">
    <source>
        <dbReference type="EMBL" id="TFB00297.1"/>
    </source>
</evidence>
<evidence type="ECO:0000256" key="1">
    <source>
        <dbReference type="SAM" id="MobiDB-lite"/>
    </source>
</evidence>
<sequence length="183" mass="19605">MTMEDQTQYPMRSDTHTPDAMHGDHKDRITHPSHIAKLPRQPQQRCIRNQAQHRQQHHRIAARPELAPQHAVAIVVGRLGDEELAVALVAAPDGDKQDGGAKGGEEGADAVELLGEDLEDDEGEGEDAEGGAHVGAFEGALGGADFDESGELVSDEVLDDDARAGEWMDGVIWALRLHGDGGC</sequence>
<protein>
    <submittedName>
        <fullName evidence="2">Uncharacterized protein</fullName>
    </submittedName>
</protein>
<feature type="compositionally biased region" description="Acidic residues" evidence="1">
    <location>
        <begin position="106"/>
        <end position="129"/>
    </location>
</feature>
<gene>
    <name evidence="2" type="ORF">CCMA1212_007962</name>
</gene>
<feature type="region of interest" description="Disordered" evidence="1">
    <location>
        <begin position="92"/>
        <end position="148"/>
    </location>
</feature>
<reference evidence="2 3" key="1">
    <citation type="submission" date="2018-01" db="EMBL/GenBank/DDBJ databases">
        <title>Genome characterization of the sugarcane-associated fungus Trichoderma ghanense CCMA-1212 and their application in lignocelulose bioconversion.</title>
        <authorList>
            <person name="Steindorff A.S."/>
            <person name="Mendes T.D."/>
            <person name="Vilela E.S.D."/>
            <person name="Rodrigues D.S."/>
            <person name="Formighieri E.F."/>
            <person name="Melo I.S."/>
            <person name="Favaro L.C.L."/>
        </authorList>
    </citation>
    <scope>NUCLEOTIDE SEQUENCE [LARGE SCALE GENOMIC DNA]</scope>
    <source>
        <strain evidence="2 3">CCMA-1212</strain>
    </source>
</reference>
<feature type="compositionally biased region" description="Polar residues" evidence="1">
    <location>
        <begin position="1"/>
        <end position="10"/>
    </location>
</feature>
<organism evidence="2 3">
    <name type="scientific">Trichoderma ghanense</name>
    <dbReference type="NCBI Taxonomy" id="65468"/>
    <lineage>
        <taxon>Eukaryota</taxon>
        <taxon>Fungi</taxon>
        <taxon>Dikarya</taxon>
        <taxon>Ascomycota</taxon>
        <taxon>Pezizomycotina</taxon>
        <taxon>Sordariomycetes</taxon>
        <taxon>Hypocreomycetidae</taxon>
        <taxon>Hypocreales</taxon>
        <taxon>Hypocreaceae</taxon>
        <taxon>Trichoderma</taxon>
    </lineage>
</organism>
<dbReference type="EMBL" id="PPTA01000011">
    <property type="protein sequence ID" value="TFB00297.1"/>
    <property type="molecule type" value="Genomic_DNA"/>
</dbReference>
<keyword evidence="3" id="KW-1185">Reference proteome</keyword>
<dbReference type="GeneID" id="300579569"/>